<dbReference type="InterPro" id="IPR051531">
    <property type="entry name" value="N-acetyltransferase"/>
</dbReference>
<dbReference type="Proteomes" id="UP000198862">
    <property type="component" value="Unassembled WGS sequence"/>
</dbReference>
<dbReference type="InterPro" id="IPR000182">
    <property type="entry name" value="GNAT_dom"/>
</dbReference>
<dbReference type="PANTHER" id="PTHR43792">
    <property type="entry name" value="GNAT FAMILY, PUTATIVE (AFU_ORTHOLOGUE AFUA_3G00765)-RELATED-RELATED"/>
    <property type="match status" value="1"/>
</dbReference>
<proteinExistence type="predicted"/>
<gene>
    <name evidence="2" type="ORF">SAMN02745724_02100</name>
</gene>
<accession>A0A1I1KUV1</accession>
<evidence type="ECO:0000313" key="3">
    <source>
        <dbReference type="Proteomes" id="UP000198862"/>
    </source>
</evidence>
<dbReference type="RefSeq" id="WP_091983434.1">
    <property type="nucleotide sequence ID" value="NZ_FOLO01000013.1"/>
</dbReference>
<dbReference type="GO" id="GO:0016747">
    <property type="term" value="F:acyltransferase activity, transferring groups other than amino-acyl groups"/>
    <property type="evidence" value="ECO:0007669"/>
    <property type="project" value="InterPro"/>
</dbReference>
<evidence type="ECO:0000313" key="2">
    <source>
        <dbReference type="EMBL" id="SFC61230.1"/>
    </source>
</evidence>
<dbReference type="CDD" id="cd04301">
    <property type="entry name" value="NAT_SF"/>
    <property type="match status" value="1"/>
</dbReference>
<organism evidence="2 3">
    <name type="scientific">Pseudoalteromonas denitrificans DSM 6059</name>
    <dbReference type="NCBI Taxonomy" id="1123010"/>
    <lineage>
        <taxon>Bacteria</taxon>
        <taxon>Pseudomonadati</taxon>
        <taxon>Pseudomonadota</taxon>
        <taxon>Gammaproteobacteria</taxon>
        <taxon>Alteromonadales</taxon>
        <taxon>Pseudoalteromonadaceae</taxon>
        <taxon>Pseudoalteromonas</taxon>
    </lineage>
</organism>
<keyword evidence="3" id="KW-1185">Reference proteome</keyword>
<dbReference type="InterPro" id="IPR016181">
    <property type="entry name" value="Acyl_CoA_acyltransferase"/>
</dbReference>
<protein>
    <submittedName>
        <fullName evidence="2">Protein N-acetyltransferase, RimJ/RimL family</fullName>
    </submittedName>
</protein>
<sequence length="166" mass="19294">MTILIETPRLIMREFTLDDLDAVYEFSVNEDVTKYTGDLGMVKTKQDAKDVITNVWQAEYKKYGYARYALVYKENNHVIGFCGIKYLPEENRPDVGYRMLPEYWGKGLGLEAVRATMDYANNTLKLENIMAEAVVENIASNKILLKVGLKHVDTYERWGFKLNRYE</sequence>
<dbReference type="OrthoDB" id="9801656at2"/>
<dbReference type="Gene3D" id="3.40.630.30">
    <property type="match status" value="1"/>
</dbReference>
<name>A0A1I1KUV1_9GAMM</name>
<dbReference type="AlphaFoldDB" id="A0A1I1KUV1"/>
<evidence type="ECO:0000259" key="1">
    <source>
        <dbReference type="PROSITE" id="PS51186"/>
    </source>
</evidence>
<dbReference type="Pfam" id="PF13302">
    <property type="entry name" value="Acetyltransf_3"/>
    <property type="match status" value="1"/>
</dbReference>
<reference evidence="2 3" key="1">
    <citation type="submission" date="2016-10" db="EMBL/GenBank/DDBJ databases">
        <authorList>
            <person name="de Groot N.N."/>
        </authorList>
    </citation>
    <scope>NUCLEOTIDE SEQUENCE [LARGE SCALE GENOMIC DNA]</scope>
    <source>
        <strain evidence="2 3">DSM 6059</strain>
    </source>
</reference>
<dbReference type="PANTHER" id="PTHR43792:SF16">
    <property type="entry name" value="N-ACETYLTRANSFERASE DOMAIN-CONTAINING PROTEIN"/>
    <property type="match status" value="1"/>
</dbReference>
<dbReference type="SUPFAM" id="SSF55729">
    <property type="entry name" value="Acyl-CoA N-acyltransferases (Nat)"/>
    <property type="match status" value="1"/>
</dbReference>
<keyword evidence="2" id="KW-0808">Transferase</keyword>
<feature type="domain" description="N-acetyltransferase" evidence="1">
    <location>
        <begin position="10"/>
        <end position="166"/>
    </location>
</feature>
<dbReference type="STRING" id="1123010.SAMN02745724_02100"/>
<dbReference type="PROSITE" id="PS51186">
    <property type="entry name" value="GNAT"/>
    <property type="match status" value="1"/>
</dbReference>
<dbReference type="EMBL" id="FOLO01000013">
    <property type="protein sequence ID" value="SFC61230.1"/>
    <property type="molecule type" value="Genomic_DNA"/>
</dbReference>